<gene>
    <name evidence="2" type="ORF">Ccrd_025197</name>
</gene>
<comment type="caution">
    <text evidence="2">The sequence shown here is derived from an EMBL/GenBank/DDBJ whole genome shotgun (WGS) entry which is preliminary data.</text>
</comment>
<keyword evidence="1" id="KW-1133">Transmembrane helix</keyword>
<dbReference type="EMBL" id="LEKV01006107">
    <property type="protein sequence ID" value="KVH87524.1"/>
    <property type="molecule type" value="Genomic_DNA"/>
</dbReference>
<evidence type="ECO:0000313" key="3">
    <source>
        <dbReference type="Proteomes" id="UP000243975"/>
    </source>
</evidence>
<protein>
    <submittedName>
        <fullName evidence="2">Uncharacterized protein</fullName>
    </submittedName>
</protein>
<dbReference type="Proteomes" id="UP000243975">
    <property type="component" value="Unassembled WGS sequence"/>
</dbReference>
<keyword evidence="1" id="KW-0812">Transmembrane</keyword>
<keyword evidence="1" id="KW-0472">Membrane</keyword>
<evidence type="ECO:0000313" key="2">
    <source>
        <dbReference type="EMBL" id="KVH87524.1"/>
    </source>
</evidence>
<keyword evidence="3" id="KW-1185">Reference proteome</keyword>
<dbReference type="AlphaFoldDB" id="A0A103XB90"/>
<organism evidence="2 3">
    <name type="scientific">Cynara cardunculus var. scolymus</name>
    <name type="common">Globe artichoke</name>
    <name type="synonym">Cynara scolymus</name>
    <dbReference type="NCBI Taxonomy" id="59895"/>
    <lineage>
        <taxon>Eukaryota</taxon>
        <taxon>Viridiplantae</taxon>
        <taxon>Streptophyta</taxon>
        <taxon>Embryophyta</taxon>
        <taxon>Tracheophyta</taxon>
        <taxon>Spermatophyta</taxon>
        <taxon>Magnoliopsida</taxon>
        <taxon>eudicotyledons</taxon>
        <taxon>Gunneridae</taxon>
        <taxon>Pentapetalae</taxon>
        <taxon>asterids</taxon>
        <taxon>campanulids</taxon>
        <taxon>Asterales</taxon>
        <taxon>Asteraceae</taxon>
        <taxon>Carduoideae</taxon>
        <taxon>Cardueae</taxon>
        <taxon>Carduinae</taxon>
        <taxon>Cynara</taxon>
    </lineage>
</organism>
<evidence type="ECO:0000256" key="1">
    <source>
        <dbReference type="SAM" id="Phobius"/>
    </source>
</evidence>
<proteinExistence type="predicted"/>
<dbReference type="Gramene" id="KVH87524">
    <property type="protein sequence ID" value="KVH87524"/>
    <property type="gene ID" value="Ccrd_025197"/>
</dbReference>
<sequence>MEGVKETLEQKAWRETLMGQFNQMMETMMERMDQLEILLLHLVLLKLLQLLVLKKLLLAVVFGKR</sequence>
<feature type="transmembrane region" description="Helical" evidence="1">
    <location>
        <begin position="38"/>
        <end position="62"/>
    </location>
</feature>
<name>A0A103XB90_CYNCS</name>
<reference evidence="2 3" key="1">
    <citation type="journal article" date="2016" name="Sci. Rep.">
        <title>The genome sequence of the outbreeding globe artichoke constructed de novo incorporating a phase-aware low-pass sequencing strategy of F1 progeny.</title>
        <authorList>
            <person name="Scaglione D."/>
            <person name="Reyes-Chin-Wo S."/>
            <person name="Acquadro A."/>
            <person name="Froenicke L."/>
            <person name="Portis E."/>
            <person name="Beitel C."/>
            <person name="Tirone M."/>
            <person name="Mauro R."/>
            <person name="Lo Monaco A."/>
            <person name="Mauromicale G."/>
            <person name="Faccioli P."/>
            <person name="Cattivelli L."/>
            <person name="Rieseberg L."/>
            <person name="Michelmore R."/>
            <person name="Lanteri S."/>
        </authorList>
    </citation>
    <scope>NUCLEOTIDE SEQUENCE [LARGE SCALE GENOMIC DNA]</scope>
    <source>
        <strain evidence="2">2C</strain>
    </source>
</reference>
<accession>A0A103XB90</accession>